<organism evidence="1 2">
    <name type="scientific">Sphingomonas tabacisoli</name>
    <dbReference type="NCBI Taxonomy" id="2249466"/>
    <lineage>
        <taxon>Bacteria</taxon>
        <taxon>Pseudomonadati</taxon>
        <taxon>Pseudomonadota</taxon>
        <taxon>Alphaproteobacteria</taxon>
        <taxon>Sphingomonadales</taxon>
        <taxon>Sphingomonadaceae</taxon>
        <taxon>Sphingomonas</taxon>
    </lineage>
</organism>
<reference evidence="2" key="1">
    <citation type="journal article" date="2019" name="Int. J. Syst. Evol. Microbiol.">
        <title>The Global Catalogue of Microorganisms (GCM) 10K type strain sequencing project: providing services to taxonomists for standard genome sequencing and annotation.</title>
        <authorList>
            <consortium name="The Broad Institute Genomics Platform"/>
            <consortium name="The Broad Institute Genome Sequencing Center for Infectious Disease"/>
            <person name="Wu L."/>
            <person name="Ma J."/>
        </authorList>
    </citation>
    <scope>NUCLEOTIDE SEQUENCE [LARGE SCALE GENOMIC DNA]</scope>
    <source>
        <strain evidence="2">CGMCC 1.16275</strain>
    </source>
</reference>
<evidence type="ECO:0000313" key="2">
    <source>
        <dbReference type="Proteomes" id="UP001597115"/>
    </source>
</evidence>
<dbReference type="EMBL" id="JBHUDY010000001">
    <property type="protein sequence ID" value="MFD1612539.1"/>
    <property type="molecule type" value="Genomic_DNA"/>
</dbReference>
<gene>
    <name evidence="1" type="ORF">ACFSCW_12080</name>
</gene>
<sequence length="62" mass="6564">MTDAPPFLDALLTMRYATSDPARAAELDCNDAIAKLQLHLARAAEQQAPAATVLPLRAGCRG</sequence>
<dbReference type="Proteomes" id="UP001597115">
    <property type="component" value="Unassembled WGS sequence"/>
</dbReference>
<proteinExistence type="predicted"/>
<evidence type="ECO:0000313" key="1">
    <source>
        <dbReference type="EMBL" id="MFD1612539.1"/>
    </source>
</evidence>
<comment type="caution">
    <text evidence="1">The sequence shown here is derived from an EMBL/GenBank/DDBJ whole genome shotgun (WGS) entry which is preliminary data.</text>
</comment>
<name>A0ABW4I3N2_9SPHN</name>
<keyword evidence="2" id="KW-1185">Reference proteome</keyword>
<protein>
    <submittedName>
        <fullName evidence="1">Uncharacterized protein</fullName>
    </submittedName>
</protein>
<accession>A0ABW4I3N2</accession>
<dbReference type="RefSeq" id="WP_380889513.1">
    <property type="nucleotide sequence ID" value="NZ_JBHUDY010000001.1"/>
</dbReference>